<evidence type="ECO:0000259" key="1">
    <source>
        <dbReference type="Pfam" id="PF10026"/>
    </source>
</evidence>
<reference evidence="2 3" key="1">
    <citation type="submission" date="2019-03" db="EMBL/GenBank/DDBJ databases">
        <title>Genomic Encyclopedia of Archaeal and Bacterial Type Strains, Phase II (KMG-II): from individual species to whole genera.</title>
        <authorList>
            <person name="Goeker M."/>
        </authorList>
    </citation>
    <scope>NUCLEOTIDE SEQUENCE [LARGE SCALE GENOMIC DNA]</scope>
    <source>
        <strain evidence="2 3">DSM 24323</strain>
    </source>
</reference>
<evidence type="ECO:0000313" key="3">
    <source>
        <dbReference type="Proteomes" id="UP000295371"/>
    </source>
</evidence>
<protein>
    <submittedName>
        <fullName evidence="2">Putative Zn-dependent protease DUF2268</fullName>
    </submittedName>
</protein>
<keyword evidence="2" id="KW-0378">Hydrolase</keyword>
<comment type="caution">
    <text evidence="2">The sequence shown here is derived from an EMBL/GenBank/DDBJ whole genome shotgun (WGS) entry which is preliminary data.</text>
</comment>
<keyword evidence="2" id="KW-0645">Protease</keyword>
<dbReference type="EMBL" id="SOAW01000001">
    <property type="protein sequence ID" value="TDT32814.1"/>
    <property type="molecule type" value="Genomic_DNA"/>
</dbReference>
<dbReference type="Proteomes" id="UP000295371">
    <property type="component" value="Unassembled WGS sequence"/>
</dbReference>
<name>A0A4R7J6E9_9ACTN</name>
<dbReference type="InterPro" id="IPR018728">
    <property type="entry name" value="DUF2268"/>
</dbReference>
<proteinExistence type="predicted"/>
<dbReference type="GO" id="GO:0006508">
    <property type="term" value="P:proteolysis"/>
    <property type="evidence" value="ECO:0007669"/>
    <property type="project" value="UniProtKB-KW"/>
</dbReference>
<dbReference type="AlphaFoldDB" id="A0A4R7J6E9"/>
<gene>
    <name evidence="2" type="ORF">CLV29_0403</name>
</gene>
<dbReference type="RefSeq" id="WP_243831671.1">
    <property type="nucleotide sequence ID" value="NZ_SOAW01000001.1"/>
</dbReference>
<evidence type="ECO:0000313" key="2">
    <source>
        <dbReference type="EMBL" id="TDT32814.1"/>
    </source>
</evidence>
<keyword evidence="3" id="KW-1185">Reference proteome</keyword>
<dbReference type="GO" id="GO:0008233">
    <property type="term" value="F:peptidase activity"/>
    <property type="evidence" value="ECO:0007669"/>
    <property type="project" value="UniProtKB-KW"/>
</dbReference>
<feature type="domain" description="DUF2268" evidence="1">
    <location>
        <begin position="5"/>
        <end position="53"/>
    </location>
</feature>
<dbReference type="Pfam" id="PF10026">
    <property type="entry name" value="DUF2268"/>
    <property type="match status" value="1"/>
</dbReference>
<organism evidence="2 3">
    <name type="scientific">Naumannella halotolerans</name>
    <dbReference type="NCBI Taxonomy" id="993414"/>
    <lineage>
        <taxon>Bacteria</taxon>
        <taxon>Bacillati</taxon>
        <taxon>Actinomycetota</taxon>
        <taxon>Actinomycetes</taxon>
        <taxon>Propionibacteriales</taxon>
        <taxon>Propionibacteriaceae</taxon>
        <taxon>Naumannella</taxon>
    </lineage>
</organism>
<sequence>MHGDASARLFGAEPVGLPTGAGYAVGARLVRSYLDTTGRSAAESLLTPSAEILGIAREPLGV</sequence>
<accession>A0A4R7J6E9</accession>